<gene>
    <name evidence="1" type="ORF">SAMN04488061_3555</name>
</gene>
<evidence type="ECO:0000313" key="2">
    <source>
        <dbReference type="Proteomes" id="UP000198795"/>
    </source>
</evidence>
<dbReference type="RefSeq" id="WP_090230699.1">
    <property type="nucleotide sequence ID" value="NZ_FNJC01000006.1"/>
</dbReference>
<accession>A0A1H0UAW9</accession>
<sequence length="393" mass="45583">MKIILHIGQSKTGTSAIQDFLTRHRKQLAERGILYPSPRVHGLPIDFGNHNPLADSLAGVVRYPHMSANEYFSQFFSDADRMSAKLMILSAEHFFGGQPRVWDVKDEADYFLQYRKKVETLRGYIGHHQVSIIVYLRPQVDWLSSSIAQVITFGRLVHKDLSHEDDRSYYERRKFLLRYGSRLDIWEEVLRPRELQAVPYVRERLFQKSSVSDFLERCGIDFEFAKVEAANARANISLSREYLEVKRLLNREPKSRSVERAIVHSLKKLSRESSLGTAYRVDPEVVKDLEAYVAEDNSKLTQRYVIGSEPFVAKVAYRGDDMVPLDETLIARARTAFEQEYSRPLTTLFILRDVTLATLRRYVTPAHAAVHQAKRLWRSVRYGRRRHLGKPLS</sequence>
<reference evidence="1 2" key="1">
    <citation type="submission" date="2016-10" db="EMBL/GenBank/DDBJ databases">
        <authorList>
            <person name="Varghese N."/>
            <person name="Submissions S."/>
        </authorList>
    </citation>
    <scope>NUCLEOTIDE SEQUENCE [LARGE SCALE GENOMIC DNA]</scope>
    <source>
        <strain evidence="1 2">CGMCC 1.6497</strain>
    </source>
</reference>
<name>A0A1H0UAW9_9HYPH</name>
<evidence type="ECO:0000313" key="1">
    <source>
        <dbReference type="EMBL" id="SDP63319.1"/>
    </source>
</evidence>
<keyword evidence="2" id="KW-1185">Reference proteome</keyword>
<organism evidence="1 2">
    <name type="scientific">Filomicrobium insigne</name>
    <dbReference type="NCBI Taxonomy" id="418854"/>
    <lineage>
        <taxon>Bacteria</taxon>
        <taxon>Pseudomonadati</taxon>
        <taxon>Pseudomonadota</taxon>
        <taxon>Alphaproteobacteria</taxon>
        <taxon>Hyphomicrobiales</taxon>
        <taxon>Hyphomicrobiaceae</taxon>
        <taxon>Filomicrobium</taxon>
    </lineage>
</organism>
<comment type="caution">
    <text evidence="1">The sequence shown here is derived from an EMBL/GenBank/DDBJ whole genome shotgun (WGS) entry which is preliminary data.</text>
</comment>
<dbReference type="EMBL" id="FNJC01000006">
    <property type="protein sequence ID" value="SDP63319.1"/>
    <property type="molecule type" value="Genomic_DNA"/>
</dbReference>
<dbReference type="SUPFAM" id="SSF52540">
    <property type="entry name" value="P-loop containing nucleoside triphosphate hydrolases"/>
    <property type="match status" value="1"/>
</dbReference>
<dbReference type="Proteomes" id="UP000198795">
    <property type="component" value="Unassembled WGS sequence"/>
</dbReference>
<dbReference type="Gene3D" id="3.40.50.300">
    <property type="entry name" value="P-loop containing nucleotide triphosphate hydrolases"/>
    <property type="match status" value="1"/>
</dbReference>
<dbReference type="InterPro" id="IPR027417">
    <property type="entry name" value="P-loop_NTPase"/>
</dbReference>
<proteinExistence type="predicted"/>
<protein>
    <recommendedName>
        <fullName evidence="3">Sulfotransferase family protein</fullName>
    </recommendedName>
</protein>
<evidence type="ECO:0008006" key="3">
    <source>
        <dbReference type="Google" id="ProtNLM"/>
    </source>
</evidence>